<reference evidence="7 8" key="1">
    <citation type="journal article" date="2016" name="Front. Microbiol.">
        <title>Genomic Resource of Rice Seed Associated Bacteria.</title>
        <authorList>
            <person name="Midha S."/>
            <person name="Bansal K."/>
            <person name="Sharma S."/>
            <person name="Kumar N."/>
            <person name="Patil P.P."/>
            <person name="Chaudhry V."/>
            <person name="Patil P.B."/>
        </authorList>
    </citation>
    <scope>NUCLEOTIDE SEQUENCE [LARGE SCALE GENOMIC DNA]</scope>
    <source>
        <strain evidence="7 8">NS359</strain>
    </source>
</reference>
<gene>
    <name evidence="7" type="ORF">NS359_13105</name>
</gene>
<dbReference type="OrthoDB" id="9799825at2"/>
<evidence type="ECO:0000259" key="5">
    <source>
        <dbReference type="Pfam" id="PF04542"/>
    </source>
</evidence>
<dbReference type="InterPro" id="IPR013324">
    <property type="entry name" value="RNA_pol_sigma_r3/r4-like"/>
</dbReference>
<dbReference type="InterPro" id="IPR014284">
    <property type="entry name" value="RNA_pol_sigma-70_dom"/>
</dbReference>
<protein>
    <submittedName>
        <fullName evidence="7">FliA/WhiG subfamily RNA polymerase sigma-28 subunit</fullName>
    </submittedName>
</protein>
<dbReference type="SUPFAM" id="SSF88659">
    <property type="entry name" value="Sigma3 and sigma4 domains of RNA polymerase sigma factors"/>
    <property type="match status" value="2"/>
</dbReference>
<evidence type="ECO:0000313" key="8">
    <source>
        <dbReference type="Proteomes" id="UP000072763"/>
    </source>
</evidence>
<dbReference type="Gene3D" id="1.10.1740.10">
    <property type="match status" value="1"/>
</dbReference>
<dbReference type="InterPro" id="IPR007630">
    <property type="entry name" value="RNA_pol_sigma70_r4"/>
</dbReference>
<dbReference type="PIRSF" id="PIRSF000770">
    <property type="entry name" value="RNA_pol_sigma-SigE/K"/>
    <property type="match status" value="1"/>
</dbReference>
<evidence type="ECO:0000313" key="7">
    <source>
        <dbReference type="EMBL" id="KTR50861.1"/>
    </source>
</evidence>
<dbReference type="Pfam" id="PF04542">
    <property type="entry name" value="Sigma70_r2"/>
    <property type="match status" value="1"/>
</dbReference>
<evidence type="ECO:0000256" key="4">
    <source>
        <dbReference type="ARBA" id="ARBA00023163"/>
    </source>
</evidence>
<proteinExistence type="predicted"/>
<dbReference type="AlphaFoldDB" id="A0A147DND5"/>
<dbReference type="PANTHER" id="PTHR30385">
    <property type="entry name" value="SIGMA FACTOR F FLAGELLAR"/>
    <property type="match status" value="1"/>
</dbReference>
<feature type="domain" description="RNA polymerase sigma-70 region 4" evidence="6">
    <location>
        <begin position="169"/>
        <end position="216"/>
    </location>
</feature>
<name>A0A147DND5_9MICO</name>
<dbReference type="STRING" id="465820.NS263_06010"/>
<dbReference type="GO" id="GO:0003677">
    <property type="term" value="F:DNA binding"/>
    <property type="evidence" value="ECO:0007669"/>
    <property type="project" value="UniProtKB-KW"/>
</dbReference>
<dbReference type="InterPro" id="IPR007627">
    <property type="entry name" value="RNA_pol_sigma70_r2"/>
</dbReference>
<keyword evidence="2" id="KW-0731">Sigma factor</keyword>
<keyword evidence="4" id="KW-0804">Transcription</keyword>
<evidence type="ECO:0000256" key="1">
    <source>
        <dbReference type="ARBA" id="ARBA00023015"/>
    </source>
</evidence>
<keyword evidence="3" id="KW-0238">DNA-binding</keyword>
<organism evidence="7 8">
    <name type="scientific">Curtobacterium oceanosedimentum</name>
    <dbReference type="NCBI Taxonomy" id="465820"/>
    <lineage>
        <taxon>Bacteria</taxon>
        <taxon>Bacillati</taxon>
        <taxon>Actinomycetota</taxon>
        <taxon>Actinomycetes</taxon>
        <taxon>Micrococcales</taxon>
        <taxon>Microbacteriaceae</taxon>
        <taxon>Curtobacterium</taxon>
    </lineage>
</organism>
<dbReference type="GO" id="GO:0006352">
    <property type="term" value="P:DNA-templated transcription initiation"/>
    <property type="evidence" value="ECO:0007669"/>
    <property type="project" value="InterPro"/>
</dbReference>
<dbReference type="EMBL" id="LDRC01000071">
    <property type="protein sequence ID" value="KTR50861.1"/>
    <property type="molecule type" value="Genomic_DNA"/>
</dbReference>
<dbReference type="Proteomes" id="UP000072763">
    <property type="component" value="Unassembled WGS sequence"/>
</dbReference>
<dbReference type="Gene3D" id="1.20.140.160">
    <property type="match status" value="1"/>
</dbReference>
<dbReference type="CDD" id="cd06171">
    <property type="entry name" value="Sigma70_r4"/>
    <property type="match status" value="1"/>
</dbReference>
<evidence type="ECO:0000256" key="2">
    <source>
        <dbReference type="ARBA" id="ARBA00023082"/>
    </source>
</evidence>
<dbReference type="Pfam" id="PF04545">
    <property type="entry name" value="Sigma70_r4"/>
    <property type="match status" value="1"/>
</dbReference>
<dbReference type="RefSeq" id="WP_058750384.1">
    <property type="nucleotide sequence ID" value="NZ_LDRC01000071.1"/>
</dbReference>
<dbReference type="GO" id="GO:0016987">
    <property type="term" value="F:sigma factor activity"/>
    <property type="evidence" value="ECO:0007669"/>
    <property type="project" value="UniProtKB-KW"/>
</dbReference>
<dbReference type="InterPro" id="IPR013325">
    <property type="entry name" value="RNA_pol_sigma_r2"/>
</dbReference>
<sequence length="275" mass="29082">MDRNARNAMIVEHLPLVGYIVSDVRARATHLDRDDLAAVGSLALVAAAEAFDPELGVPFGAYARTRITGAIADDMRSADWASRGTRKRIRETLATQEALSARLGRSVGVQEIADAMGVDRQTAADAMSDAGRTVGTLDETVHDIVASDQPLPGEDLLEAEKRRYLRAAVAALPDRMRYVVENVYFGDRSVTEVAAELGITHSAVSQQRSEAMRLLRDGLAEHYGDGTAVEPVSRTTAARRSAYLARVAANAAAGVARAVQDASAPTGVTAGVAAG</sequence>
<evidence type="ECO:0000259" key="6">
    <source>
        <dbReference type="Pfam" id="PF04545"/>
    </source>
</evidence>
<comment type="caution">
    <text evidence="7">The sequence shown here is derived from an EMBL/GenBank/DDBJ whole genome shotgun (WGS) entry which is preliminary data.</text>
</comment>
<dbReference type="SUPFAM" id="SSF88946">
    <property type="entry name" value="Sigma2 domain of RNA polymerase sigma factors"/>
    <property type="match status" value="1"/>
</dbReference>
<dbReference type="InterPro" id="IPR000943">
    <property type="entry name" value="RNA_pol_sigma70"/>
</dbReference>
<accession>A0A147DND5</accession>
<dbReference type="NCBIfam" id="TIGR02937">
    <property type="entry name" value="sigma70-ECF"/>
    <property type="match status" value="1"/>
</dbReference>
<keyword evidence="1" id="KW-0805">Transcription regulation</keyword>
<feature type="domain" description="RNA polymerase sigma-70 region 2" evidence="5">
    <location>
        <begin position="10"/>
        <end position="80"/>
    </location>
</feature>
<evidence type="ECO:0000256" key="3">
    <source>
        <dbReference type="ARBA" id="ARBA00023125"/>
    </source>
</evidence>
<dbReference type="PATRIC" id="fig|465820.4.peg.2943"/>